<gene>
    <name evidence="1" type="ORF">GCM10010967_55980</name>
</gene>
<evidence type="ECO:0008006" key="3">
    <source>
        <dbReference type="Google" id="ProtNLM"/>
    </source>
</evidence>
<organism evidence="1 2">
    <name type="scientific">Dyadobacter beijingensis</name>
    <dbReference type="NCBI Taxonomy" id="365489"/>
    <lineage>
        <taxon>Bacteria</taxon>
        <taxon>Pseudomonadati</taxon>
        <taxon>Bacteroidota</taxon>
        <taxon>Cytophagia</taxon>
        <taxon>Cytophagales</taxon>
        <taxon>Spirosomataceae</taxon>
        <taxon>Dyadobacter</taxon>
    </lineage>
</organism>
<protein>
    <recommendedName>
        <fullName evidence="3">Secreted protein (Por secretion system target)</fullName>
    </recommendedName>
</protein>
<dbReference type="SUPFAM" id="SSF89372">
    <property type="entry name" value="Fucose-specific lectin"/>
    <property type="match status" value="2"/>
</dbReference>
<evidence type="ECO:0000313" key="1">
    <source>
        <dbReference type="EMBL" id="GGN12784.1"/>
    </source>
</evidence>
<keyword evidence="2" id="KW-1185">Reference proteome</keyword>
<reference evidence="2" key="1">
    <citation type="journal article" date="2019" name="Int. J. Syst. Evol. Microbiol.">
        <title>The Global Catalogue of Microorganisms (GCM) 10K type strain sequencing project: providing services to taxonomists for standard genome sequencing and annotation.</title>
        <authorList>
            <consortium name="The Broad Institute Genomics Platform"/>
            <consortium name="The Broad Institute Genome Sequencing Center for Infectious Disease"/>
            <person name="Wu L."/>
            <person name="Ma J."/>
        </authorList>
    </citation>
    <scope>NUCLEOTIDE SEQUENCE [LARGE SCALE GENOMIC DNA]</scope>
    <source>
        <strain evidence="2">CGMCC 1.6375</strain>
    </source>
</reference>
<sequence length="1069" mass="116336">MTRPLRLNLVPILFLFIVLCFCVSTAFSQCDLVPLGPSGENQASYGYAFNLSSASFQNKTFICYKDKASRIFVRQWDGVAWTTLGDGPVSGTKVVMDPHMVVDQAGRLYVIYREVYNAAHIAVRMWNGVTWTSIGGEWVIDDYWGGSSNMVNRLAIAVDPANQVYIATFDQRTSEKLTVMKWDGTSWAFVGSRGFSSGFVTDIHFAFDAEARPYVGFIQSYLGANAEIMKFDSGNWVSVASVNNLAFLEYMTFLCNDRNGNIYFAHKTAEAGREMRINRLENGNLISVGSNNQTGFSDLMSLSADAAGNLYLVYSDRNNIPGKPAVRKWENGIWSDIALGLNVDSRAAVNAVSFTDDGKMRFVYAESNGEAILQEWDGAGWTELVSRGISDGIASNVSAAINQRGVPYVFYQDMKNGFRGVVKRWTGSAWVTVGGPIPADNPVYNQLIVLDEAGVPYIAFTDLWNDFKLSVMKLVNDQWQLVGTPNFSDGLAGWPSIAFKNGVPYMAYSDKSLGWKAVVKKWNGSAWEAVGAGDASGAGASMTQISVDEHGNPLLVYLDGNGNDAGKPVVKRWNGSTWEKVGSGDISAANVSQPRLATHRSGAIYLAYQNMYLDQELVVQKWDGSQWTRLGNSNISTGLGTTVRLDTDNGGAPVMAFLDAALDNQLITKRWNGSAWITTGQWTITSHFMTALSVAFDQAGVPFAAFSHGDVYARMGRPALAGGQESQTIDIGESSSGAFSENCGLIAVVRPGGANPVGGNVTAKVWVETAQRKAFVNRHYEITPASNAGEATGRVTLYFTQADFDAYNAVNAVKLPAGPSDSQGIGNVLIEKRRGESADQSGLPNSYPGEATNINPEDADIFWNVAGERWEVSFDVAGFSGFFVKTSETPLPVTLIKFSAGRLEGNVLLKWETTSEIAASHFEIERSSDAKRFQTIGLVASNGYSSRNNLYSFRDDHPHGKDVTYYRLRMVDLDGSFSYSRTVSLGDLRNGDALTVYPNPVKRGSLMTIGGNAKPGNVKLYSGDGITSWEGAIKNDGNSRFLIGNMPSGIYLLKIETYTGVTTKSIVIE</sequence>
<dbReference type="EMBL" id="BMLI01000004">
    <property type="protein sequence ID" value="GGN12784.1"/>
    <property type="molecule type" value="Genomic_DNA"/>
</dbReference>
<dbReference type="InterPro" id="IPR026444">
    <property type="entry name" value="Secre_tail"/>
</dbReference>
<accession>A0ABQ2IK08</accession>
<evidence type="ECO:0000313" key="2">
    <source>
        <dbReference type="Proteomes" id="UP000632339"/>
    </source>
</evidence>
<dbReference type="Gene3D" id="2.60.40.10">
    <property type="entry name" value="Immunoglobulins"/>
    <property type="match status" value="1"/>
</dbReference>
<dbReference type="NCBIfam" id="TIGR04183">
    <property type="entry name" value="Por_Secre_tail"/>
    <property type="match status" value="1"/>
</dbReference>
<proteinExistence type="predicted"/>
<name>A0ABQ2IK08_9BACT</name>
<dbReference type="RefSeq" id="WP_084600026.1">
    <property type="nucleotide sequence ID" value="NZ_BMLI01000004.1"/>
</dbReference>
<dbReference type="Proteomes" id="UP000632339">
    <property type="component" value="Unassembled WGS sequence"/>
</dbReference>
<dbReference type="Gene3D" id="2.120.10.70">
    <property type="entry name" value="Fucose-specific lectin"/>
    <property type="match status" value="1"/>
</dbReference>
<comment type="caution">
    <text evidence="1">The sequence shown here is derived from an EMBL/GenBank/DDBJ whole genome shotgun (WGS) entry which is preliminary data.</text>
</comment>
<dbReference type="InterPro" id="IPR013783">
    <property type="entry name" value="Ig-like_fold"/>
</dbReference>